<evidence type="ECO:0000313" key="8">
    <source>
        <dbReference type="EMBL" id="KKO74407.1"/>
    </source>
</evidence>
<dbReference type="PANTHER" id="PTHR37984">
    <property type="entry name" value="PROTEIN CBG26694"/>
    <property type="match status" value="1"/>
</dbReference>
<dbReference type="OrthoDB" id="2194760at2759"/>
<dbReference type="InterPro" id="IPR050951">
    <property type="entry name" value="Retrovirus_Pol_polyprotein"/>
</dbReference>
<evidence type="ECO:0000256" key="6">
    <source>
        <dbReference type="ARBA" id="ARBA00022918"/>
    </source>
</evidence>
<dbReference type="VEuPathDB" id="MicrosporidiaDB:G9O61_00g014120"/>
<dbReference type="Pfam" id="PF17917">
    <property type="entry name" value="RT_RNaseH"/>
    <property type="match status" value="1"/>
</dbReference>
<name>A0A0F9YP30_9MICR</name>
<evidence type="ECO:0000256" key="4">
    <source>
        <dbReference type="ARBA" id="ARBA00022759"/>
    </source>
</evidence>
<keyword evidence="3" id="KW-0540">Nuclease</keyword>
<proteinExistence type="predicted"/>
<dbReference type="VEuPathDB" id="MicrosporidiaDB:AAJ76_760004129"/>
<keyword evidence="1" id="KW-0808">Transferase</keyword>
<dbReference type="EMBL" id="JPQZ01000075">
    <property type="protein sequence ID" value="KKO74407.1"/>
    <property type="molecule type" value="Genomic_DNA"/>
</dbReference>
<dbReference type="Proteomes" id="UP000034350">
    <property type="component" value="Unassembled WGS sequence"/>
</dbReference>
<dbReference type="AlphaFoldDB" id="A0A0F9YP30"/>
<dbReference type="PANTHER" id="PTHR37984:SF5">
    <property type="entry name" value="PROTEIN NYNRIN-LIKE"/>
    <property type="match status" value="1"/>
</dbReference>
<reference evidence="8 9" key="1">
    <citation type="journal article" date="2015" name="Environ. Microbiol.">
        <title>Genome analyses suggest the presence of polyploidy and recent human-driven expansions in eight global populations of the honeybee pathogen Nosema ceranae.</title>
        <authorList>
            <person name="Pelin A."/>
            <person name="Selman M."/>
            <person name="Aris-Brosou S."/>
            <person name="Farinelli L."/>
            <person name="Corradi N."/>
        </authorList>
    </citation>
    <scope>NUCLEOTIDE SEQUENCE [LARGE SCALE GENOMIC DNA]</scope>
    <source>
        <strain evidence="8 9">PA08 1199</strain>
    </source>
</reference>
<comment type="caution">
    <text evidence="8">The sequence shown here is derived from an EMBL/GenBank/DDBJ whole genome shotgun (WGS) entry which is preliminary data.</text>
</comment>
<dbReference type="GO" id="GO:0004519">
    <property type="term" value="F:endonuclease activity"/>
    <property type="evidence" value="ECO:0007669"/>
    <property type="project" value="UniProtKB-KW"/>
</dbReference>
<sequence>MENLQYYLIGKKFKLITDHKAIEFISTKLQFGSVRVQRWFYRFAGFNFEVEYIKGEELVVADALSRSHDGSVYLVQSNEKENEEQKNATINLHVKLNHRKKIKKDLMRKGINDIISSC</sequence>
<dbReference type="RefSeq" id="XP_024330149.1">
    <property type="nucleotide sequence ID" value="XM_024476380.1"/>
</dbReference>
<evidence type="ECO:0000259" key="7">
    <source>
        <dbReference type="Pfam" id="PF17917"/>
    </source>
</evidence>
<keyword evidence="2" id="KW-0548">Nucleotidyltransferase</keyword>
<evidence type="ECO:0000256" key="1">
    <source>
        <dbReference type="ARBA" id="ARBA00022679"/>
    </source>
</evidence>
<evidence type="ECO:0000256" key="3">
    <source>
        <dbReference type="ARBA" id="ARBA00022722"/>
    </source>
</evidence>
<keyword evidence="9" id="KW-1185">Reference proteome</keyword>
<keyword evidence="6" id="KW-0695">RNA-directed DNA polymerase</keyword>
<accession>A0A0F9YP30</accession>
<evidence type="ECO:0000313" key="9">
    <source>
        <dbReference type="Proteomes" id="UP000034350"/>
    </source>
</evidence>
<protein>
    <recommendedName>
        <fullName evidence="7">Reverse transcriptase RNase H-like domain-containing protein</fullName>
    </recommendedName>
</protein>
<feature type="domain" description="Reverse transcriptase RNase H-like" evidence="7">
    <location>
        <begin position="2"/>
        <end position="44"/>
    </location>
</feature>
<keyword evidence="4" id="KW-0255">Endonuclease</keyword>
<dbReference type="GO" id="GO:0016787">
    <property type="term" value="F:hydrolase activity"/>
    <property type="evidence" value="ECO:0007669"/>
    <property type="project" value="UniProtKB-KW"/>
</dbReference>
<keyword evidence="5" id="KW-0378">Hydrolase</keyword>
<dbReference type="InterPro" id="IPR041373">
    <property type="entry name" value="RT_RNaseH"/>
</dbReference>
<dbReference type="GeneID" id="36321333"/>
<evidence type="ECO:0000256" key="2">
    <source>
        <dbReference type="ARBA" id="ARBA00022695"/>
    </source>
</evidence>
<dbReference type="GO" id="GO:0003964">
    <property type="term" value="F:RNA-directed DNA polymerase activity"/>
    <property type="evidence" value="ECO:0007669"/>
    <property type="project" value="UniProtKB-KW"/>
</dbReference>
<gene>
    <name evidence="8" type="ORF">AAJ76_760004129</name>
</gene>
<organism evidence="8 9">
    <name type="scientific">Vairimorpha ceranae</name>
    <dbReference type="NCBI Taxonomy" id="40302"/>
    <lineage>
        <taxon>Eukaryota</taxon>
        <taxon>Fungi</taxon>
        <taxon>Fungi incertae sedis</taxon>
        <taxon>Microsporidia</taxon>
        <taxon>Nosematidae</taxon>
        <taxon>Vairimorpha</taxon>
    </lineage>
</organism>
<evidence type="ECO:0000256" key="5">
    <source>
        <dbReference type="ARBA" id="ARBA00022801"/>
    </source>
</evidence>